<organism evidence="1 2">
    <name type="scientific">Romanomermis culicivorax</name>
    <name type="common">Nematode worm</name>
    <dbReference type="NCBI Taxonomy" id="13658"/>
    <lineage>
        <taxon>Eukaryota</taxon>
        <taxon>Metazoa</taxon>
        <taxon>Ecdysozoa</taxon>
        <taxon>Nematoda</taxon>
        <taxon>Enoplea</taxon>
        <taxon>Dorylaimia</taxon>
        <taxon>Mermithida</taxon>
        <taxon>Mermithoidea</taxon>
        <taxon>Mermithidae</taxon>
        <taxon>Romanomermis</taxon>
    </lineage>
</organism>
<name>A0A915IHI2_ROMCU</name>
<dbReference type="AlphaFoldDB" id="A0A915IHI2"/>
<evidence type="ECO:0000313" key="2">
    <source>
        <dbReference type="WBParaSite" id="nRc.2.0.1.t13308-RA"/>
    </source>
</evidence>
<dbReference type="Proteomes" id="UP000887565">
    <property type="component" value="Unplaced"/>
</dbReference>
<protein>
    <submittedName>
        <fullName evidence="2">FHA domain-containing protein</fullName>
    </submittedName>
</protein>
<dbReference type="WBParaSite" id="nRc.2.0.1.t13308-RA">
    <property type="protein sequence ID" value="nRc.2.0.1.t13308-RA"/>
    <property type="gene ID" value="nRc.2.0.1.g13308"/>
</dbReference>
<proteinExistence type="predicted"/>
<sequence>MKFYSHKTIAFAPLMPWTNKQLEIDSSPTEYHDDSQATTNVQIESSTEEISMSTESLDKEWLAELSRIRSSATSVEHQLGLAHSHLSMVKRLVTARQSEYAINYGDFEIGPEDKDLLIVNVSSPLSTTHLIVMLHFGDENTYDLSDSKFALNLAGRHVTLVAGTENLFQRGALVDRQRVDLTKINLRKNEALVVRVKKI</sequence>
<keyword evidence="1" id="KW-1185">Reference proteome</keyword>
<reference evidence="2" key="1">
    <citation type="submission" date="2022-11" db="UniProtKB">
        <authorList>
            <consortium name="WormBaseParasite"/>
        </authorList>
    </citation>
    <scope>IDENTIFICATION</scope>
</reference>
<accession>A0A915IHI2</accession>
<evidence type="ECO:0000313" key="1">
    <source>
        <dbReference type="Proteomes" id="UP000887565"/>
    </source>
</evidence>